<sequence length="725" mass="84265">MNAFKPQGIEYICGKNRNIYFKMNKNNTALGKTRYIKYKREFIKLSTFIKEHYNKKTKKHINYEKKPNITIINNINDIKDKKIRALFKRTFKKNAKIYIYTSKKLKRGGAAFDIDVHRDNDKPISREPTSQKYVAALKSRALRPNKSDPYPYELEVGYDAKVDDIISQITKLSQIQPHFERINNLEYKVGFKMDGIDVEYYIRPHIDFRDPYKRFIINFYVCIDPLKLKWIKLPLHLSLFINDMIEKKIREGRIAGNEEYEIAMFNTGHIHITSDEKIENFNIRTKLKLKTKSGAASSRGRAHSSGAHSSGAASPHSRAPSSTPSLSTHTYLIAGSLIKVAIIMTKHGEQIFKDWYYTTERNTEDKNFTLFAPNNKKWGASPVGGLDIKLNEKEKKNIFDNCFKNLHYIISNIFHILHEEKIVNEGIKSPISGPISVERTNTHIEYKPQPPPSKINIKYIRGDEIKRKGLIDLDDLNKGTIVSYARSRSAGHRDDRGHRVEPPRGRTEWGVRGHSAEPPRGRTEWDRRDERHHDARTGYRRGGTIPMRAHTQTYKNLRYEPYHNTNTNTNTKIISTEELARARQDAVNNLRKIDAASAARNKGNAYRPVLLTPEYNERIKKLIQEEEEKKERDKLNARNVWKSQPPSYKQTNADRERIYKAQEEHKKALALETAQINARTPAENKLLYDEQERNALEVETALLSKIKENTHNRLFNGYTPRYAPY</sequence>
<dbReference type="EMBL" id="MN740151">
    <property type="protein sequence ID" value="QHT89718.1"/>
    <property type="molecule type" value="Genomic_DNA"/>
</dbReference>
<proteinExistence type="predicted"/>
<feature type="compositionally biased region" description="Low complexity" evidence="1">
    <location>
        <begin position="293"/>
        <end position="324"/>
    </location>
</feature>
<dbReference type="AlphaFoldDB" id="A0A6C0I9K8"/>
<protein>
    <submittedName>
        <fullName evidence="2">Uncharacterized protein</fullName>
    </submittedName>
</protein>
<feature type="region of interest" description="Disordered" evidence="1">
    <location>
        <begin position="487"/>
        <end position="543"/>
    </location>
</feature>
<accession>A0A6C0I9K8</accession>
<reference evidence="2" key="1">
    <citation type="journal article" date="2020" name="Nature">
        <title>Giant virus diversity and host interactions through global metagenomics.</title>
        <authorList>
            <person name="Schulz F."/>
            <person name="Roux S."/>
            <person name="Paez-Espino D."/>
            <person name="Jungbluth S."/>
            <person name="Walsh D.A."/>
            <person name="Denef V.J."/>
            <person name="McMahon K.D."/>
            <person name="Konstantinidis K.T."/>
            <person name="Eloe-Fadrosh E.A."/>
            <person name="Kyrpides N.C."/>
            <person name="Woyke T."/>
        </authorList>
    </citation>
    <scope>NUCLEOTIDE SEQUENCE</scope>
    <source>
        <strain evidence="2">GVMAG-M-3300023184-60</strain>
    </source>
</reference>
<feature type="compositionally biased region" description="Basic and acidic residues" evidence="1">
    <location>
        <begin position="491"/>
        <end position="537"/>
    </location>
</feature>
<evidence type="ECO:0000256" key="1">
    <source>
        <dbReference type="SAM" id="MobiDB-lite"/>
    </source>
</evidence>
<name>A0A6C0I9K8_9ZZZZ</name>
<evidence type="ECO:0000313" key="2">
    <source>
        <dbReference type="EMBL" id="QHT89718.1"/>
    </source>
</evidence>
<feature type="region of interest" description="Disordered" evidence="1">
    <location>
        <begin position="292"/>
        <end position="324"/>
    </location>
</feature>
<organism evidence="2">
    <name type="scientific">viral metagenome</name>
    <dbReference type="NCBI Taxonomy" id="1070528"/>
    <lineage>
        <taxon>unclassified sequences</taxon>
        <taxon>metagenomes</taxon>
        <taxon>organismal metagenomes</taxon>
    </lineage>
</organism>